<evidence type="ECO:0000313" key="9">
    <source>
        <dbReference type="EMBL" id="CAK0893805.1"/>
    </source>
</evidence>
<evidence type="ECO:0000256" key="4">
    <source>
        <dbReference type="ARBA" id="ARBA00023235"/>
    </source>
</evidence>
<dbReference type="SUPFAM" id="SSF54534">
    <property type="entry name" value="FKBP-like"/>
    <property type="match status" value="2"/>
</dbReference>
<reference evidence="9" key="1">
    <citation type="submission" date="2023-10" db="EMBL/GenBank/DDBJ databases">
        <authorList>
            <person name="Chen Y."/>
            <person name="Shah S."/>
            <person name="Dougan E. K."/>
            <person name="Thang M."/>
            <person name="Chan C."/>
        </authorList>
    </citation>
    <scope>NUCLEOTIDE SEQUENCE [LARGE SCALE GENOMIC DNA]</scope>
</reference>
<dbReference type="InterPro" id="IPR046357">
    <property type="entry name" value="PPIase_dom_sf"/>
</dbReference>
<keyword evidence="4 5" id="KW-0413">Isomerase</keyword>
<dbReference type="Proteomes" id="UP001189429">
    <property type="component" value="Unassembled WGS sequence"/>
</dbReference>
<evidence type="ECO:0000256" key="2">
    <source>
        <dbReference type="ARBA" id="ARBA00013194"/>
    </source>
</evidence>
<feature type="domain" description="PPIase FKBP-type" evidence="8">
    <location>
        <begin position="562"/>
        <end position="652"/>
    </location>
</feature>
<evidence type="ECO:0000256" key="7">
    <source>
        <dbReference type="SAM" id="SignalP"/>
    </source>
</evidence>
<dbReference type="EMBL" id="CAUYUJ010019811">
    <property type="protein sequence ID" value="CAK0893805.1"/>
    <property type="molecule type" value="Genomic_DNA"/>
</dbReference>
<keyword evidence="7" id="KW-0732">Signal</keyword>
<evidence type="ECO:0000256" key="5">
    <source>
        <dbReference type="PROSITE-ProRule" id="PRU00277"/>
    </source>
</evidence>
<dbReference type="Pfam" id="PF01728">
    <property type="entry name" value="FtsJ"/>
    <property type="match status" value="1"/>
</dbReference>
<dbReference type="InterPro" id="IPR002877">
    <property type="entry name" value="RNA_MeTrfase_FtsJ_dom"/>
</dbReference>
<comment type="catalytic activity">
    <reaction evidence="1 5">
        <text>[protein]-peptidylproline (omega=180) = [protein]-peptidylproline (omega=0)</text>
        <dbReference type="Rhea" id="RHEA:16237"/>
        <dbReference type="Rhea" id="RHEA-COMP:10747"/>
        <dbReference type="Rhea" id="RHEA-COMP:10748"/>
        <dbReference type="ChEBI" id="CHEBI:83833"/>
        <dbReference type="ChEBI" id="CHEBI:83834"/>
        <dbReference type="EC" id="5.2.1.8"/>
    </reaction>
</comment>
<dbReference type="InterPro" id="IPR050689">
    <property type="entry name" value="FKBP-type_PPIase"/>
</dbReference>
<evidence type="ECO:0000313" key="10">
    <source>
        <dbReference type="Proteomes" id="UP001189429"/>
    </source>
</evidence>
<dbReference type="EC" id="5.2.1.8" evidence="2 5"/>
<name>A0ABN9X3B0_9DINO</name>
<dbReference type="Pfam" id="PF00254">
    <property type="entry name" value="FKBP_C"/>
    <property type="match status" value="2"/>
</dbReference>
<evidence type="ECO:0000256" key="1">
    <source>
        <dbReference type="ARBA" id="ARBA00000971"/>
    </source>
</evidence>
<feature type="non-terminal residue" evidence="9">
    <location>
        <position position="872"/>
    </location>
</feature>
<sequence length="872" mass="92332">MPGAPSPLRRRRGRAGAWAAPPLLAALALAAAWAAAGAARGAPRPAAGAAAVLAAGAPRAPGKRALDASAIGAEAEAAEEEIAARVLRKSRHRWQVFCEALVLEAASDQGLRRWLKFAAELGGSNSTWRRPRLRVGDAIVAQGHWELCGRQRRFLVSSWVVSEEHQAVHGKRIFQCSAAAGAARAEGLGPVRLVLQCDGRGKARMERLEQYCREAFAGTDFSASMPLQGSSDWLLVVRPEPGADAAVLLQRLQGDATVREAVVRAFAVEPLPHMTLRAALDRLAALLRTVGDACAARVQVHPRYLEQGVVDHLSQAGCPLAFAGATHTASLVFADGVYHAGLARREASISAGAARFGGPPPRLAEPRLCRAQAKLAEALLRSGWAEELRTSPPRRALDVGAAPGGWSTCLAAEWGCREVLAVDPAELAPGLAGAAGRGRIRHLRTTWLEALRLLRQEGAVLDVLVCDANLPCDSAVELVAAAAGLLAPGARVVLTFKDCCKNRADFEGLKGRQLERLRGLCTDVREVALVANRRLETTVLARAPRAAAGNPPASSSWGGPPVAFSLRRADDGSVVDSRTREDPMEFVCGEGLVFPGLDRGVLGMRAGESRELRVEGDDAFGARAEDMVLKVPASELPPGSTVGTQMKVAGPSGAEMFARVVGIGGDEATLDLNHPMAGVPLLMSVTLLACEEAAELPPFEVETVSPGDEKTFPSRGDNVTIHYTGALADGSKTFMSTREKGTPVTFMVGMGKVIRGLEDGVPLMSLGERASIRVPAVMAYGEQGLGDVVPPGADLLLDVELLKIEPGVELRYGHRAASLPQAFAVSRASDVFFRGSKSGPDPVQIRAESCPDRARLGQRRGPRRLPWSGRQR</sequence>
<dbReference type="SUPFAM" id="SSF53335">
    <property type="entry name" value="S-adenosyl-L-methionine-dependent methyltransferases"/>
    <property type="match status" value="1"/>
</dbReference>
<dbReference type="Gene3D" id="3.40.50.150">
    <property type="entry name" value="Vaccinia Virus protein VP39"/>
    <property type="match status" value="1"/>
</dbReference>
<protein>
    <recommendedName>
        <fullName evidence="2 5">peptidylprolyl isomerase</fullName>
        <ecNumber evidence="2 5">5.2.1.8</ecNumber>
    </recommendedName>
</protein>
<keyword evidence="10" id="KW-1185">Reference proteome</keyword>
<gene>
    <name evidence="9" type="ORF">PCOR1329_LOCUS73042</name>
</gene>
<feature type="signal peptide" evidence="7">
    <location>
        <begin position="1"/>
        <end position="38"/>
    </location>
</feature>
<accession>A0ABN9X3B0</accession>
<comment type="caution">
    <text evidence="9">The sequence shown here is derived from an EMBL/GenBank/DDBJ whole genome shotgun (WGS) entry which is preliminary data.</text>
</comment>
<feature type="domain" description="PPIase FKBP-type" evidence="8">
    <location>
        <begin position="716"/>
        <end position="805"/>
    </location>
</feature>
<dbReference type="PANTHER" id="PTHR10516">
    <property type="entry name" value="PEPTIDYL-PROLYL CIS-TRANS ISOMERASE"/>
    <property type="match status" value="1"/>
</dbReference>
<proteinExistence type="predicted"/>
<organism evidence="9 10">
    <name type="scientific">Prorocentrum cordatum</name>
    <dbReference type="NCBI Taxonomy" id="2364126"/>
    <lineage>
        <taxon>Eukaryota</taxon>
        <taxon>Sar</taxon>
        <taxon>Alveolata</taxon>
        <taxon>Dinophyceae</taxon>
        <taxon>Prorocentrales</taxon>
        <taxon>Prorocentraceae</taxon>
        <taxon>Prorocentrum</taxon>
    </lineage>
</organism>
<dbReference type="InterPro" id="IPR029063">
    <property type="entry name" value="SAM-dependent_MTases_sf"/>
</dbReference>
<dbReference type="PANTHER" id="PTHR10516:SF443">
    <property type="entry name" value="FK506-BINDING PROTEIN 59-RELATED"/>
    <property type="match status" value="1"/>
</dbReference>
<dbReference type="Gene3D" id="3.10.50.40">
    <property type="match status" value="2"/>
</dbReference>
<evidence type="ECO:0000256" key="6">
    <source>
        <dbReference type="SAM" id="MobiDB-lite"/>
    </source>
</evidence>
<evidence type="ECO:0000259" key="8">
    <source>
        <dbReference type="PROSITE" id="PS50059"/>
    </source>
</evidence>
<feature type="region of interest" description="Disordered" evidence="6">
    <location>
        <begin position="836"/>
        <end position="872"/>
    </location>
</feature>
<dbReference type="InterPro" id="IPR001179">
    <property type="entry name" value="PPIase_FKBP_dom"/>
</dbReference>
<feature type="chain" id="PRO_5045515792" description="peptidylprolyl isomerase" evidence="7">
    <location>
        <begin position="39"/>
        <end position="872"/>
    </location>
</feature>
<dbReference type="PROSITE" id="PS50059">
    <property type="entry name" value="FKBP_PPIASE"/>
    <property type="match status" value="2"/>
</dbReference>
<keyword evidence="3 5" id="KW-0697">Rotamase</keyword>
<evidence type="ECO:0000256" key="3">
    <source>
        <dbReference type="ARBA" id="ARBA00023110"/>
    </source>
</evidence>